<dbReference type="Proteomes" id="UP001642260">
    <property type="component" value="Unassembled WGS sequence"/>
</dbReference>
<protein>
    <recommendedName>
        <fullName evidence="3">LOB domain-containing protein</fullName>
    </recommendedName>
</protein>
<evidence type="ECO:0000313" key="5">
    <source>
        <dbReference type="Proteomes" id="UP001642260"/>
    </source>
</evidence>
<comment type="caution">
    <text evidence="4">The sequence shown here is derived from an EMBL/GenBank/DDBJ whole genome shotgun (WGS) entry which is preliminary data.</text>
</comment>
<evidence type="ECO:0000256" key="1">
    <source>
        <dbReference type="ARBA" id="ARBA00005474"/>
    </source>
</evidence>
<reference evidence="4 5" key="1">
    <citation type="submission" date="2022-03" db="EMBL/GenBank/DDBJ databases">
        <authorList>
            <person name="Macdonald S."/>
            <person name="Ahmed S."/>
            <person name="Newling K."/>
        </authorList>
    </citation>
    <scope>NUCLEOTIDE SEQUENCE [LARGE SCALE GENOMIC DNA]</scope>
</reference>
<evidence type="ECO:0000259" key="3">
    <source>
        <dbReference type="PROSITE" id="PS50891"/>
    </source>
</evidence>
<evidence type="ECO:0000313" key="4">
    <source>
        <dbReference type="EMBL" id="CAH8324011.1"/>
    </source>
</evidence>
<dbReference type="EMBL" id="CAKOAT010099933">
    <property type="protein sequence ID" value="CAH8324011.1"/>
    <property type="molecule type" value="Genomic_DNA"/>
</dbReference>
<proteinExistence type="inferred from homology"/>
<keyword evidence="2" id="KW-0175">Coiled coil</keyword>
<name>A0ABC8JE19_ERUVS</name>
<organism evidence="4 5">
    <name type="scientific">Eruca vesicaria subsp. sativa</name>
    <name type="common">Garden rocket</name>
    <name type="synonym">Eruca sativa</name>
    <dbReference type="NCBI Taxonomy" id="29727"/>
    <lineage>
        <taxon>Eukaryota</taxon>
        <taxon>Viridiplantae</taxon>
        <taxon>Streptophyta</taxon>
        <taxon>Embryophyta</taxon>
        <taxon>Tracheophyta</taxon>
        <taxon>Spermatophyta</taxon>
        <taxon>Magnoliopsida</taxon>
        <taxon>eudicotyledons</taxon>
        <taxon>Gunneridae</taxon>
        <taxon>Pentapetalae</taxon>
        <taxon>rosids</taxon>
        <taxon>malvids</taxon>
        <taxon>Brassicales</taxon>
        <taxon>Brassicaceae</taxon>
        <taxon>Brassiceae</taxon>
        <taxon>Eruca</taxon>
    </lineage>
</organism>
<evidence type="ECO:0000256" key="2">
    <source>
        <dbReference type="SAM" id="Coils"/>
    </source>
</evidence>
<dbReference type="Pfam" id="PF03195">
    <property type="entry name" value="LOB"/>
    <property type="match status" value="1"/>
</dbReference>
<comment type="similarity">
    <text evidence="1">Belongs to the LOB domain-containing protein family.</text>
</comment>
<sequence>MEALGTNTKRRPCCICMWKTKTCNKNCEFAAYFPNEMQGVYASANKLFGTPNIIRMMKLAPQDQKPMLAFSILKEGVAWTNDKIEGGFGVIQNLMREINRLEADLSYLRKKISEEKEKKQLGLLLNK</sequence>
<dbReference type="PANTHER" id="PTHR31301">
    <property type="entry name" value="LOB DOMAIN-CONTAINING PROTEIN 4-RELATED"/>
    <property type="match status" value="1"/>
</dbReference>
<dbReference type="AlphaFoldDB" id="A0ABC8JE19"/>
<feature type="coiled-coil region" evidence="2">
    <location>
        <begin position="91"/>
        <end position="118"/>
    </location>
</feature>
<dbReference type="PROSITE" id="PS50891">
    <property type="entry name" value="LOB"/>
    <property type="match status" value="1"/>
</dbReference>
<gene>
    <name evidence="4" type="ORF">ERUC_LOCUS10030</name>
</gene>
<accession>A0ABC8JE19</accession>
<dbReference type="InterPro" id="IPR004883">
    <property type="entry name" value="LOB"/>
</dbReference>
<keyword evidence="5" id="KW-1185">Reference proteome</keyword>
<feature type="domain" description="LOB" evidence="3">
    <location>
        <begin position="11"/>
        <end position="112"/>
    </location>
</feature>
<dbReference type="PANTHER" id="PTHR31301:SF103">
    <property type="entry name" value="LOB DOMAIN-CONTAINING PROTEIN 5-RELATED"/>
    <property type="match status" value="1"/>
</dbReference>